<dbReference type="PANTHER" id="PTHR23183:SF0">
    <property type="entry name" value="NUCLEOLAR PROTEIN 14"/>
    <property type="match status" value="1"/>
</dbReference>
<keyword evidence="7" id="KW-0175">Coiled coil</keyword>
<keyword evidence="4" id="KW-0698">rRNA processing</keyword>
<gene>
    <name evidence="9" type="ORF">P43SY_008639</name>
</gene>
<comment type="similarity">
    <text evidence="2">Belongs to the NOP14 family.</text>
</comment>
<evidence type="ECO:0000256" key="6">
    <source>
        <dbReference type="ARBA" id="ARBA00024695"/>
    </source>
</evidence>
<dbReference type="GO" id="GO:0032040">
    <property type="term" value="C:small-subunit processome"/>
    <property type="evidence" value="ECO:0007669"/>
    <property type="project" value="InterPro"/>
</dbReference>
<keyword evidence="10" id="KW-1185">Reference proteome</keyword>
<dbReference type="Proteomes" id="UP001209570">
    <property type="component" value="Unassembled WGS sequence"/>
</dbReference>
<keyword evidence="3" id="KW-0690">Ribosome biogenesis</keyword>
<evidence type="ECO:0000256" key="3">
    <source>
        <dbReference type="ARBA" id="ARBA00022517"/>
    </source>
</evidence>
<dbReference type="GO" id="GO:0030692">
    <property type="term" value="C:Noc4p-Nop14p complex"/>
    <property type="evidence" value="ECO:0007669"/>
    <property type="project" value="TreeGrafter"/>
</dbReference>
<feature type="region of interest" description="Disordered" evidence="8">
    <location>
        <begin position="181"/>
        <end position="202"/>
    </location>
</feature>
<dbReference type="PANTHER" id="PTHR23183">
    <property type="entry name" value="NOP14"/>
    <property type="match status" value="1"/>
</dbReference>
<name>A0AAD5LXU9_PYTIN</name>
<dbReference type="GO" id="GO:0030490">
    <property type="term" value="P:maturation of SSU-rRNA"/>
    <property type="evidence" value="ECO:0007669"/>
    <property type="project" value="TreeGrafter"/>
</dbReference>
<comment type="subcellular location">
    <subcellularLocation>
        <location evidence="1">Nucleus</location>
        <location evidence="1">Nucleolus</location>
    </subcellularLocation>
</comment>
<feature type="region of interest" description="Disordered" evidence="8">
    <location>
        <begin position="862"/>
        <end position="884"/>
    </location>
</feature>
<feature type="region of interest" description="Disordered" evidence="8">
    <location>
        <begin position="112"/>
        <end position="139"/>
    </location>
</feature>
<dbReference type="Pfam" id="PF04147">
    <property type="entry name" value="Nop14"/>
    <property type="match status" value="1"/>
</dbReference>
<evidence type="ECO:0000256" key="7">
    <source>
        <dbReference type="SAM" id="Coils"/>
    </source>
</evidence>
<evidence type="ECO:0000256" key="5">
    <source>
        <dbReference type="ARBA" id="ARBA00023242"/>
    </source>
</evidence>
<dbReference type="InterPro" id="IPR007276">
    <property type="entry name" value="Nop14"/>
</dbReference>
<reference evidence="9" key="1">
    <citation type="submission" date="2021-12" db="EMBL/GenBank/DDBJ databases">
        <title>Prjna785345.</title>
        <authorList>
            <person name="Rujirawat T."/>
            <person name="Krajaejun T."/>
        </authorList>
    </citation>
    <scope>NUCLEOTIDE SEQUENCE</scope>
    <source>
        <strain evidence="9">Pi057C3</strain>
    </source>
</reference>
<feature type="compositionally biased region" description="Acidic residues" evidence="8">
    <location>
        <begin position="425"/>
        <end position="440"/>
    </location>
</feature>
<comment type="caution">
    <text evidence="9">The sequence shown here is derived from an EMBL/GenBank/DDBJ whole genome shotgun (WGS) entry which is preliminary data.</text>
</comment>
<evidence type="ECO:0000256" key="8">
    <source>
        <dbReference type="SAM" id="MobiDB-lite"/>
    </source>
</evidence>
<accession>A0AAD5LXU9</accession>
<feature type="compositionally biased region" description="Basic and acidic residues" evidence="8">
    <location>
        <begin position="291"/>
        <end position="319"/>
    </location>
</feature>
<sequence length="884" mass="99167">MFGKKKQGGGKAAPSGKKVRGAMSSSAGKNPFDVRGNAKTKHDVLNRRVKGQQRNVATARADAERKRRQTLAAQFATRHKANAFRDRRLGEADASLSMEDKMMARFQTERKRKLRNAQAFALHDSDREEEDDDDGDGDALFLTHKGQRLDDDFDRLNGEMLAEAEAEDDVDRQMDREIVEKLHFGGPSTAGANDDGDGRKKSHKEIMHEVMMKSKLFKAERQKTKAAQEDATEALDAEFADLKGLLSFRPKKGTKEAAALEAAEREARAKAGGAQLDEFDKLTRELAFEAKAVASERRMTPEELAKREHDRLEELERQRVARMNGEASDDDDDDGKTKKKKKKAPQMIIMPPTDDDLGDGFQVDQRFGAVGEEEEEENDEEVGDDEEDEEEEEEEEDDEEDEEEGDDEEEEEEQEAAAAVAPELTNEDESDDTEEDDEEAAERRKQRREAAAAELPFVFPCPSTPEELSALFAEHAPRSSERRQLLVARLLAYYSPKLSVENQHKMKTLFAILVRQFLQWGQRYAVHRADLDALAAHLFTLAQDVPDHAGVVARELLANLRKRLHSAKATSAWPTLAELLLCKALRHLFPASDLRHSVVSPLETLLGECLATGAVRTPLEATQALFTCTLALQITQDKQRFTPEVVVCLKRVLRAFVSRDHWLHTDLAAARDAVREQLPALALTAASSASAAAVLRALLGVLELLAAQYAFLPSFDELVYPLYLLLHEVARSHFDGQQPQVNAAIARLHAQLEACWAARQPLRLQTFGPTVLPAFQPKFDANYTLRKDKTMDREKAKLKQLQRQVKRARKGAARELRRDAAFLARAQQEESAARVASKKEQQREIWRWLEDQQATLNQQVKKGGEMLKGGGSGPAKKRRVGKKE</sequence>
<evidence type="ECO:0000256" key="4">
    <source>
        <dbReference type="ARBA" id="ARBA00022552"/>
    </source>
</evidence>
<protein>
    <recommendedName>
        <fullName evidence="11">Nucleolar protein</fullName>
    </recommendedName>
</protein>
<evidence type="ECO:0000313" key="9">
    <source>
        <dbReference type="EMBL" id="KAJ0396977.1"/>
    </source>
</evidence>
<proteinExistence type="inferred from homology"/>
<keyword evidence="5" id="KW-0539">Nucleus</keyword>
<comment type="function">
    <text evidence="6">Involved in nucleolar processing of pre-18S ribosomal RNA. Has a role in the nuclear export of 40S pre-ribosomal subunit to the cytoplasm.</text>
</comment>
<organism evidence="9 10">
    <name type="scientific">Pythium insidiosum</name>
    <name type="common">Pythiosis disease agent</name>
    <dbReference type="NCBI Taxonomy" id="114742"/>
    <lineage>
        <taxon>Eukaryota</taxon>
        <taxon>Sar</taxon>
        <taxon>Stramenopiles</taxon>
        <taxon>Oomycota</taxon>
        <taxon>Peronosporomycetes</taxon>
        <taxon>Pythiales</taxon>
        <taxon>Pythiaceae</taxon>
        <taxon>Pythium</taxon>
    </lineage>
</organism>
<feature type="coiled-coil region" evidence="7">
    <location>
        <begin position="791"/>
        <end position="818"/>
    </location>
</feature>
<feature type="region of interest" description="Disordered" evidence="8">
    <location>
        <begin position="291"/>
        <end position="449"/>
    </location>
</feature>
<evidence type="ECO:0000313" key="10">
    <source>
        <dbReference type="Proteomes" id="UP001209570"/>
    </source>
</evidence>
<dbReference type="AlphaFoldDB" id="A0AAD5LXU9"/>
<feature type="region of interest" description="Disordered" evidence="8">
    <location>
        <begin position="1"/>
        <end position="68"/>
    </location>
</feature>
<evidence type="ECO:0000256" key="1">
    <source>
        <dbReference type="ARBA" id="ARBA00004604"/>
    </source>
</evidence>
<feature type="compositionally biased region" description="Acidic residues" evidence="8">
    <location>
        <begin position="371"/>
        <end position="415"/>
    </location>
</feature>
<feature type="compositionally biased region" description="Basic residues" evidence="8">
    <location>
        <begin position="875"/>
        <end position="884"/>
    </location>
</feature>
<evidence type="ECO:0000256" key="2">
    <source>
        <dbReference type="ARBA" id="ARBA00007466"/>
    </source>
</evidence>
<dbReference type="EMBL" id="JAKCXM010000272">
    <property type="protein sequence ID" value="KAJ0396977.1"/>
    <property type="molecule type" value="Genomic_DNA"/>
</dbReference>
<feature type="compositionally biased region" description="Acidic residues" evidence="8">
    <location>
        <begin position="127"/>
        <end position="137"/>
    </location>
</feature>
<evidence type="ECO:0008006" key="11">
    <source>
        <dbReference type="Google" id="ProtNLM"/>
    </source>
</evidence>